<dbReference type="AlphaFoldDB" id="A0A9P6UV72"/>
<keyword evidence="7" id="KW-0963">Cytoplasm</keyword>
<dbReference type="OrthoDB" id="5390at2759"/>
<feature type="region of interest" description="Disordered" evidence="13">
    <location>
        <begin position="208"/>
        <end position="258"/>
    </location>
</feature>
<evidence type="ECO:0000256" key="4">
    <source>
        <dbReference type="ARBA" id="ARBA00008952"/>
    </source>
</evidence>
<proteinExistence type="inferred from homology"/>
<keyword evidence="8" id="KW-0995">Kinetochore</keyword>
<keyword evidence="10" id="KW-0539">Nucleus</keyword>
<dbReference type="PANTHER" id="PTHR28262:SF1">
    <property type="entry name" value="DASH COMPLEX SUBUNIT SPC19"/>
    <property type="match status" value="1"/>
</dbReference>
<dbReference type="GO" id="GO:0042729">
    <property type="term" value="C:DASH complex"/>
    <property type="evidence" value="ECO:0007669"/>
    <property type="project" value="InterPro"/>
</dbReference>
<reference evidence="14" key="1">
    <citation type="journal article" date="2020" name="Fungal Divers.">
        <title>Resolving the Mortierellaceae phylogeny through synthesis of multi-gene phylogenetics and phylogenomics.</title>
        <authorList>
            <person name="Vandepol N."/>
            <person name="Liber J."/>
            <person name="Desiro A."/>
            <person name="Na H."/>
            <person name="Kennedy M."/>
            <person name="Barry K."/>
            <person name="Grigoriev I.V."/>
            <person name="Miller A.N."/>
            <person name="O'Donnell K."/>
            <person name="Stajich J.E."/>
            <person name="Bonito G."/>
        </authorList>
    </citation>
    <scope>NUCLEOTIDE SEQUENCE</scope>
    <source>
        <strain evidence="14">REB-010B</strain>
    </source>
</reference>
<organism evidence="14 15">
    <name type="scientific">Dissophora globulifera</name>
    <dbReference type="NCBI Taxonomy" id="979702"/>
    <lineage>
        <taxon>Eukaryota</taxon>
        <taxon>Fungi</taxon>
        <taxon>Fungi incertae sedis</taxon>
        <taxon>Mucoromycota</taxon>
        <taxon>Mortierellomycotina</taxon>
        <taxon>Mortierellomycetes</taxon>
        <taxon>Mortierellales</taxon>
        <taxon>Mortierellaceae</taxon>
        <taxon>Dissophora</taxon>
    </lineage>
</organism>
<dbReference type="EMBL" id="JAAAIP010000271">
    <property type="protein sequence ID" value="KAG0320712.1"/>
    <property type="molecule type" value="Genomic_DNA"/>
</dbReference>
<evidence type="ECO:0000256" key="13">
    <source>
        <dbReference type="SAM" id="MobiDB-lite"/>
    </source>
</evidence>
<sequence>MDHQGHRYSTGPYGASGTSAGYGYGSALSYTAGGPYAYSNPRATFGPTHAGLPYLPSLQRCVATLESSTQLLKSVVAQLDETTNGYPRLKTITSSNKQFELVSEHELASAQVGIAKDVEPQLFHLSEKAVQAVLDLEGEEYQLMARVQQETAKQERRVQRQMAAKSGISNIKHLQSLIRRKEELSRSSTELEDVLDSKRQEFAQLVARMEAQSDQQGSGKRLRRNPTNESRELALKEDERRKEAAKRSQELDALQQKIDDKRRAIQELRSKSLSQSGSRYSEHTDFNPTLPWSMYSEHHKFLEEAMQTPIHVQAQDQGAYEEAFARIMTTYFQELESRQAKTDNELNTLTRGKTRKLSQMRNLCKRLFPGDSIGKTMTRVLELLVESPENEIYHKELVQNEFPPEEERRHNLGRVVTILKQVGVIELVIETREVSEGKDGQDEGTGQTEEQLVLRIKFEDGT</sequence>
<protein>
    <recommendedName>
        <fullName evidence="5">DASH complex subunit SPC19</fullName>
    </recommendedName>
    <alternativeName>
        <fullName evidence="12">Outer kinetochore protein SPC19</fullName>
    </alternativeName>
</protein>
<keyword evidence="6" id="KW-0158">Chromosome</keyword>
<dbReference type="GO" id="GO:0008608">
    <property type="term" value="P:attachment of spindle microtubules to kinetochore"/>
    <property type="evidence" value="ECO:0007669"/>
    <property type="project" value="InterPro"/>
</dbReference>
<comment type="subcellular location">
    <subcellularLocation>
        <location evidence="3">Chromosome</location>
        <location evidence="3">Centromere</location>
        <location evidence="3">Kinetochore</location>
    </subcellularLocation>
    <subcellularLocation>
        <location evidence="2">Cytoplasm</location>
        <location evidence="2">Cytoskeleton</location>
        <location evidence="2">Spindle</location>
    </subcellularLocation>
    <subcellularLocation>
        <location evidence="1">Nucleus</location>
    </subcellularLocation>
</comment>
<evidence type="ECO:0000256" key="9">
    <source>
        <dbReference type="ARBA" id="ARBA00023212"/>
    </source>
</evidence>
<keyword evidence="11" id="KW-0137">Centromere</keyword>
<evidence type="ECO:0000256" key="1">
    <source>
        <dbReference type="ARBA" id="ARBA00004123"/>
    </source>
</evidence>
<evidence type="ECO:0000256" key="8">
    <source>
        <dbReference type="ARBA" id="ARBA00022838"/>
    </source>
</evidence>
<evidence type="ECO:0000256" key="10">
    <source>
        <dbReference type="ARBA" id="ARBA00023242"/>
    </source>
</evidence>
<evidence type="ECO:0000313" key="15">
    <source>
        <dbReference type="Proteomes" id="UP000738325"/>
    </source>
</evidence>
<evidence type="ECO:0000256" key="12">
    <source>
        <dbReference type="ARBA" id="ARBA00032583"/>
    </source>
</evidence>
<keyword evidence="9" id="KW-0206">Cytoskeleton</keyword>
<name>A0A9P6UV72_9FUNG</name>
<evidence type="ECO:0000256" key="11">
    <source>
        <dbReference type="ARBA" id="ARBA00023328"/>
    </source>
</evidence>
<evidence type="ECO:0000256" key="5">
    <source>
        <dbReference type="ARBA" id="ARBA00016329"/>
    </source>
</evidence>
<keyword evidence="15" id="KW-1185">Reference proteome</keyword>
<accession>A0A9P6UV72</accession>
<evidence type="ECO:0000256" key="6">
    <source>
        <dbReference type="ARBA" id="ARBA00022454"/>
    </source>
</evidence>
<evidence type="ECO:0000256" key="2">
    <source>
        <dbReference type="ARBA" id="ARBA00004186"/>
    </source>
</evidence>
<evidence type="ECO:0000256" key="3">
    <source>
        <dbReference type="ARBA" id="ARBA00004629"/>
    </source>
</evidence>
<dbReference type="GO" id="GO:0005876">
    <property type="term" value="C:spindle microtubule"/>
    <property type="evidence" value="ECO:0007669"/>
    <property type="project" value="InterPro"/>
</dbReference>
<evidence type="ECO:0000256" key="7">
    <source>
        <dbReference type="ARBA" id="ARBA00022490"/>
    </source>
</evidence>
<dbReference type="Pfam" id="PF08287">
    <property type="entry name" value="DASH_Spc19"/>
    <property type="match status" value="1"/>
</dbReference>
<gene>
    <name evidence="14" type="ORF">BGZ99_004356</name>
</gene>
<comment type="similarity">
    <text evidence="4">Belongs to the DASH complex SPC19 family.</text>
</comment>
<dbReference type="Proteomes" id="UP000738325">
    <property type="component" value="Unassembled WGS sequence"/>
</dbReference>
<dbReference type="PANTHER" id="PTHR28262">
    <property type="entry name" value="DASH COMPLEX SUBUNIT SPC19"/>
    <property type="match status" value="1"/>
</dbReference>
<comment type="caution">
    <text evidence="14">The sequence shown here is derived from an EMBL/GenBank/DDBJ whole genome shotgun (WGS) entry which is preliminary data.</text>
</comment>
<feature type="compositionally biased region" description="Basic and acidic residues" evidence="13">
    <location>
        <begin position="229"/>
        <end position="250"/>
    </location>
</feature>
<dbReference type="InterPro" id="IPR013251">
    <property type="entry name" value="DASH_Spc19"/>
</dbReference>
<evidence type="ECO:0000313" key="14">
    <source>
        <dbReference type="EMBL" id="KAG0320712.1"/>
    </source>
</evidence>